<accession>A0ABM5QLK7</accession>
<comment type="similarity">
    <text evidence="1">Belongs to the asp23 family.</text>
</comment>
<feature type="region of interest" description="Disordered" evidence="2">
    <location>
        <begin position="1"/>
        <end position="20"/>
    </location>
</feature>
<evidence type="ECO:0000256" key="1">
    <source>
        <dbReference type="ARBA" id="ARBA00005721"/>
    </source>
</evidence>
<sequence length="336" mass="36458">MSARQTRTRDPEPHPAETRGDTLITERALQRVAAAATASVPGTAKSGGGFDRITGLSYPRFDFQIDRLSRVISVEAAIAVTWPAPVTRVAAAVRSTLATWIEDVTDYSVRSVNVVVGNVVDGPRRVSAEQVAAAPLHPLLRPVHAPDRLNVEAPRRVAQSAALSTQRSVAIHVAAETDLRPVKTSRSPRTREIHVAPDQPLRTVEVAPERPLRSVSTAPEAPLDHVRVAPELPLSKVRVAPERPLVAITAPTSPSVIPVRTAPERPLTNVHVPRKRQLRKIRVNSTAPTSVTAPIPLEPYHPKLPPAGPLRTIEVRPLAVRSPQVKGGKRAHRRIH</sequence>
<organism evidence="3 4">
    <name type="scientific">Corynebacterium atypicum</name>
    <dbReference type="NCBI Taxonomy" id="191610"/>
    <lineage>
        <taxon>Bacteria</taxon>
        <taxon>Bacillati</taxon>
        <taxon>Actinomycetota</taxon>
        <taxon>Actinomycetes</taxon>
        <taxon>Mycobacteriales</taxon>
        <taxon>Corynebacteriaceae</taxon>
        <taxon>Corynebacterium</taxon>
    </lineage>
</organism>
<dbReference type="EMBL" id="CP008944">
    <property type="protein sequence ID" value="AIG63642.1"/>
    <property type="molecule type" value="Genomic_DNA"/>
</dbReference>
<name>A0ABM5QLK7_9CORY</name>
<dbReference type="RefSeq" id="WP_038604388.1">
    <property type="nucleotide sequence ID" value="NZ_CP008944.1"/>
</dbReference>
<feature type="compositionally biased region" description="Basic and acidic residues" evidence="2">
    <location>
        <begin position="7"/>
        <end position="20"/>
    </location>
</feature>
<keyword evidence="4" id="KW-1185">Reference proteome</keyword>
<reference evidence="3 4" key="1">
    <citation type="submission" date="2014-07" db="EMBL/GenBank/DDBJ databases">
        <title>Complete genome sequence of Corynebacterium atypicum DSM 44849: identifiction of the mycolic acid biosynthesis genes.</title>
        <authorList>
            <person name="Tippelt A."/>
            <person name="Mollmann S."/>
            <person name="Albersmeier A."/>
            <person name="Jaenicke S."/>
            <person name="Ruckert C."/>
            <person name="Tauch A."/>
        </authorList>
    </citation>
    <scope>NUCLEOTIDE SEQUENCE [LARGE SCALE GENOMIC DNA]</scope>
    <source>
        <strain evidence="3 4">R2070</strain>
    </source>
</reference>
<protein>
    <recommendedName>
        <fullName evidence="5">Asp23/Gls24 family envelope stress response protein</fullName>
    </recommendedName>
</protein>
<evidence type="ECO:0000313" key="3">
    <source>
        <dbReference type="EMBL" id="AIG63642.1"/>
    </source>
</evidence>
<dbReference type="Proteomes" id="UP000028504">
    <property type="component" value="Chromosome"/>
</dbReference>
<proteinExistence type="inferred from homology"/>
<dbReference type="Pfam" id="PF03780">
    <property type="entry name" value="Asp23"/>
    <property type="match status" value="1"/>
</dbReference>
<dbReference type="InterPro" id="IPR005531">
    <property type="entry name" value="Asp23"/>
</dbReference>
<gene>
    <name evidence="3" type="ORF">CATYP_01945</name>
</gene>
<evidence type="ECO:0000313" key="4">
    <source>
        <dbReference type="Proteomes" id="UP000028504"/>
    </source>
</evidence>
<evidence type="ECO:0000256" key="2">
    <source>
        <dbReference type="SAM" id="MobiDB-lite"/>
    </source>
</evidence>
<evidence type="ECO:0008006" key="5">
    <source>
        <dbReference type="Google" id="ProtNLM"/>
    </source>
</evidence>